<keyword evidence="9" id="KW-1185">Reference proteome</keyword>
<dbReference type="EMBL" id="CAJOBJ010009499">
    <property type="protein sequence ID" value="CAF4139799.1"/>
    <property type="molecule type" value="Genomic_DNA"/>
</dbReference>
<gene>
    <name evidence="5" type="ORF">BYL167_LOCUS13969</name>
    <name evidence="1" type="ORF">CJN711_LOCUS1911</name>
    <name evidence="7" type="ORF">GIL414_LOCUS18953</name>
    <name evidence="2" type="ORF">KQP761_LOCUS2224</name>
    <name evidence="8" type="ORF">OVN521_LOCUS37461</name>
    <name evidence="6" type="ORF">UXM345_LOCUS23814</name>
    <name evidence="3" type="ORF">WKI299_LOCUS366</name>
    <name evidence="4" type="ORF">XDN619_LOCUS22256</name>
</gene>
<evidence type="ECO:0000313" key="9">
    <source>
        <dbReference type="Proteomes" id="UP000663866"/>
    </source>
</evidence>
<evidence type="ECO:0000313" key="5">
    <source>
        <dbReference type="EMBL" id="CAF4006337.1"/>
    </source>
</evidence>
<dbReference type="Proteomes" id="UP000663887">
    <property type="component" value="Unassembled WGS sequence"/>
</dbReference>
<proteinExistence type="predicted"/>
<dbReference type="AlphaFoldDB" id="A0A816V3L4"/>
<evidence type="ECO:0000313" key="7">
    <source>
        <dbReference type="EMBL" id="CAF4139799.1"/>
    </source>
</evidence>
<organism evidence="4 10">
    <name type="scientific">Rotaria magnacalcarata</name>
    <dbReference type="NCBI Taxonomy" id="392030"/>
    <lineage>
        <taxon>Eukaryota</taxon>
        <taxon>Metazoa</taxon>
        <taxon>Spiralia</taxon>
        <taxon>Gnathifera</taxon>
        <taxon>Rotifera</taxon>
        <taxon>Eurotatoria</taxon>
        <taxon>Bdelloidea</taxon>
        <taxon>Philodinida</taxon>
        <taxon>Philodinidae</taxon>
        <taxon>Rotaria</taxon>
    </lineage>
</organism>
<dbReference type="Proteomes" id="UP000663842">
    <property type="component" value="Unassembled WGS sequence"/>
</dbReference>
<accession>A0A816V3L4</accession>
<dbReference type="EMBL" id="CAJNRG010010065">
    <property type="protein sequence ID" value="CAF2118877.1"/>
    <property type="molecule type" value="Genomic_DNA"/>
</dbReference>
<evidence type="ECO:0000313" key="8">
    <source>
        <dbReference type="EMBL" id="CAF4443771.1"/>
    </source>
</evidence>
<evidence type="ECO:0000313" key="2">
    <source>
        <dbReference type="EMBL" id="CAF1249771.1"/>
    </source>
</evidence>
<dbReference type="Proteomes" id="UP000681720">
    <property type="component" value="Unassembled WGS sequence"/>
</dbReference>
<dbReference type="EMBL" id="CAJNRF010000023">
    <property type="protein sequence ID" value="CAF1929729.1"/>
    <property type="molecule type" value="Genomic_DNA"/>
</dbReference>
<dbReference type="OrthoDB" id="10035647at2759"/>
<dbReference type="EMBL" id="CAJOBG010045387">
    <property type="protein sequence ID" value="CAF4443771.1"/>
    <property type="molecule type" value="Genomic_DNA"/>
</dbReference>
<comment type="caution">
    <text evidence="4">The sequence shown here is derived from an EMBL/GenBank/DDBJ whole genome shotgun (WGS) entry which is preliminary data.</text>
</comment>
<dbReference type="EMBL" id="CAJOBF010004192">
    <property type="protein sequence ID" value="CAF4127908.1"/>
    <property type="molecule type" value="Genomic_DNA"/>
</dbReference>
<dbReference type="EMBL" id="CAJOBH010004891">
    <property type="protein sequence ID" value="CAF4006337.1"/>
    <property type="molecule type" value="Genomic_DNA"/>
</dbReference>
<protein>
    <submittedName>
        <fullName evidence="4">Uncharacterized protein</fullName>
    </submittedName>
</protein>
<dbReference type="EMBL" id="CAJNOV010000122">
    <property type="protein sequence ID" value="CAF0992191.1"/>
    <property type="molecule type" value="Genomic_DNA"/>
</dbReference>
<evidence type="ECO:0000313" key="4">
    <source>
        <dbReference type="EMBL" id="CAF2118877.1"/>
    </source>
</evidence>
<dbReference type="Proteomes" id="UP000663866">
    <property type="component" value="Unassembled WGS sequence"/>
</dbReference>
<dbReference type="Proteomes" id="UP000663834">
    <property type="component" value="Unassembled WGS sequence"/>
</dbReference>
<sequence length="78" mass="8588">MSSSDEDLQKYVGRSLSDVRKEIESQGCEVCTVRIGSCSTGSVPIRLPLTGESEQPRRFVVVYDGDDPENKVTSIRHG</sequence>
<evidence type="ECO:0000313" key="10">
    <source>
        <dbReference type="Proteomes" id="UP000663887"/>
    </source>
</evidence>
<evidence type="ECO:0000313" key="6">
    <source>
        <dbReference type="EMBL" id="CAF4127908.1"/>
    </source>
</evidence>
<dbReference type="Proteomes" id="UP000663855">
    <property type="component" value="Unassembled WGS sequence"/>
</dbReference>
<dbReference type="EMBL" id="CAJNOW010000140">
    <property type="protein sequence ID" value="CAF1249771.1"/>
    <property type="molecule type" value="Genomic_DNA"/>
</dbReference>
<reference evidence="4" key="1">
    <citation type="submission" date="2021-02" db="EMBL/GenBank/DDBJ databases">
        <authorList>
            <person name="Nowell W R."/>
        </authorList>
    </citation>
    <scope>NUCLEOTIDE SEQUENCE</scope>
</reference>
<evidence type="ECO:0000313" key="3">
    <source>
        <dbReference type="EMBL" id="CAF1929729.1"/>
    </source>
</evidence>
<dbReference type="Proteomes" id="UP000681967">
    <property type="component" value="Unassembled WGS sequence"/>
</dbReference>
<evidence type="ECO:0000313" key="1">
    <source>
        <dbReference type="EMBL" id="CAF0992191.1"/>
    </source>
</evidence>
<name>A0A816V3L4_9BILA</name>
<dbReference type="Proteomes" id="UP000663856">
    <property type="component" value="Unassembled WGS sequence"/>
</dbReference>